<evidence type="ECO:0000259" key="7">
    <source>
        <dbReference type="PROSITE" id="PS50166"/>
    </source>
</evidence>
<sequence length="1049" mass="119405">MDTRALLNCFLGTLSHDSKIRSSAENELKSASKTPGFLGACLDIISSDGISEHIKLSTSLYFKNKILYGWSGKQQGKNELLHYSVDNDEKPVVKEMLVRVLVHCSLHSPNCVRLLLPALTVIVSEEYPAKRWDSLLGESFNLLTSNDVNSAHVGLMCLAEIFRTYRWKENDDRQELEHLILNYFPSILAFASSTLQQGEQSRNDSKIGDMIKLVLKIFKFVTYHDLPFSLQRTENFVPWANLHVLIIEQPLSVSFLESTLPSDRKLNSWVKAKKWAYANMYRMFQRYASESLSRKFSYDEFRWLYLNDFYPQLLQLFFVQIEQWGSGSLWLSNEALYYILGFVEQTVVQKKTWPLMKPHYMTVLQHVIFPLLCLNEEALAAFENDPHEYIHRNLEACDEDYLPDLAALSLLTTSVTKRGKTTLQPTMQFVTEKLHSHVDSIASMELATAVEMESLLRIFSNILHRLTQKNSPFLGELEELLRTLVFPFFRSPFAFLRARVCELSSKLGEFEIKNEDTSSMLFRGILSCYSEENDSLPVVLLAALALQAFLHVPEFRESISTNVVPAMQKLLYISNEIESDAISGVMQDFVENFSEQLQPFGVELMNNLVQQFLKLAIDLQESSAFDINTVETGIEVPDSSDKQMAAMGILSTAISILLSFENSPEIVKSLEQSFYPAAEFILKNEMEDFYREVCELIENSTFLLRVITPISWKVLELIGDCNRKPDSMVAFYLEDFMLALNNYLVYGKQELRKNDFYANIVFEIYVSAVSSADNGFDEMAAIFDLSQKVLLTLGEDINPAFVERFLNDALDAISSESKELKNQIVFGVNAFNVVVACLTCFPEVTLQALQSKNLIELFFSIWCDSYIPKFKRVYDIKLSVMAILSIIGRVSAEDLNAASLWGLFAKFGPLSAHLMSALPHALALLEEKRKEYISDGAENAADTSFFEWTAPDDEEEPDGDDEEAFNDFLKDEAEILKMVNEQAEAFGEFEDFDDLEEDPLSGSVLDEINIYDAFKTVINALQSDQTKHRALVSGLSPENQEVFFQLMNI</sequence>
<dbReference type="Proteomes" id="UP000191024">
    <property type="component" value="Chromosome C"/>
</dbReference>
<evidence type="ECO:0000256" key="4">
    <source>
        <dbReference type="ARBA" id="ARBA00022490"/>
    </source>
</evidence>
<evidence type="ECO:0000256" key="6">
    <source>
        <dbReference type="ARBA" id="ARBA00023242"/>
    </source>
</evidence>
<keyword evidence="9" id="KW-1185">Reference proteome</keyword>
<keyword evidence="5" id="KW-0653">Protein transport</keyword>
<name>A0A1G4IZT9_9SACH</name>
<feature type="domain" description="Importin N-terminal" evidence="7">
    <location>
        <begin position="24"/>
        <end position="103"/>
    </location>
</feature>
<evidence type="ECO:0000256" key="2">
    <source>
        <dbReference type="ARBA" id="ARBA00004496"/>
    </source>
</evidence>
<dbReference type="GO" id="GO:0031267">
    <property type="term" value="F:small GTPase binding"/>
    <property type="evidence" value="ECO:0007669"/>
    <property type="project" value="InterPro"/>
</dbReference>
<dbReference type="SUPFAM" id="SSF48371">
    <property type="entry name" value="ARM repeat"/>
    <property type="match status" value="1"/>
</dbReference>
<accession>A0A1G4IZT9</accession>
<dbReference type="SMART" id="SM00913">
    <property type="entry name" value="IBN_N"/>
    <property type="match status" value="1"/>
</dbReference>
<dbReference type="GO" id="GO:0005635">
    <property type="term" value="C:nuclear envelope"/>
    <property type="evidence" value="ECO:0007669"/>
    <property type="project" value="TreeGrafter"/>
</dbReference>
<evidence type="ECO:0000313" key="9">
    <source>
        <dbReference type="Proteomes" id="UP000191024"/>
    </source>
</evidence>
<protein>
    <submittedName>
        <fullName evidence="8">LAMI_0C01002g1_1</fullName>
    </submittedName>
</protein>
<gene>
    <name evidence="8" type="ORF">LAMI_0C01002G</name>
</gene>
<dbReference type="PROSITE" id="PS50166">
    <property type="entry name" value="IMPORTIN_B_NT"/>
    <property type="match status" value="1"/>
</dbReference>
<dbReference type="EMBL" id="LT598466">
    <property type="protein sequence ID" value="SCU82816.1"/>
    <property type="molecule type" value="Genomic_DNA"/>
</dbReference>
<dbReference type="STRING" id="1230905.A0A1G4IZT9"/>
<reference evidence="9" key="1">
    <citation type="submission" date="2016-03" db="EMBL/GenBank/DDBJ databases">
        <authorList>
            <person name="Devillers H."/>
        </authorList>
    </citation>
    <scope>NUCLEOTIDE SEQUENCE [LARGE SCALE GENOMIC DNA]</scope>
</reference>
<evidence type="ECO:0000256" key="5">
    <source>
        <dbReference type="ARBA" id="ARBA00022927"/>
    </source>
</evidence>
<dbReference type="PANTHER" id="PTHR10997:SF18">
    <property type="entry name" value="D-IMPORTIN 7_RANBP7"/>
    <property type="match status" value="1"/>
</dbReference>
<keyword evidence="4" id="KW-0963">Cytoplasm</keyword>
<evidence type="ECO:0000256" key="3">
    <source>
        <dbReference type="ARBA" id="ARBA00022448"/>
    </source>
</evidence>
<dbReference type="GO" id="GO:0005829">
    <property type="term" value="C:cytosol"/>
    <property type="evidence" value="ECO:0007669"/>
    <property type="project" value="TreeGrafter"/>
</dbReference>
<dbReference type="PANTHER" id="PTHR10997">
    <property type="entry name" value="IMPORTIN-7, 8, 11"/>
    <property type="match status" value="1"/>
</dbReference>
<dbReference type="InterPro" id="IPR001494">
    <property type="entry name" value="Importin-beta_N"/>
</dbReference>
<evidence type="ECO:0000313" key="8">
    <source>
        <dbReference type="EMBL" id="SCU82816.1"/>
    </source>
</evidence>
<dbReference type="OrthoDB" id="760868at2759"/>
<organism evidence="8 9">
    <name type="scientific">Lachancea mirantina</name>
    <dbReference type="NCBI Taxonomy" id="1230905"/>
    <lineage>
        <taxon>Eukaryota</taxon>
        <taxon>Fungi</taxon>
        <taxon>Dikarya</taxon>
        <taxon>Ascomycota</taxon>
        <taxon>Saccharomycotina</taxon>
        <taxon>Saccharomycetes</taxon>
        <taxon>Saccharomycetales</taxon>
        <taxon>Saccharomycetaceae</taxon>
        <taxon>Lachancea</taxon>
    </lineage>
</organism>
<dbReference type="Gene3D" id="1.25.10.10">
    <property type="entry name" value="Leucine-rich Repeat Variant"/>
    <property type="match status" value="1"/>
</dbReference>
<keyword evidence="3" id="KW-0813">Transport</keyword>
<dbReference type="FunFam" id="1.25.10.10:FF:000244">
    <property type="entry name" value="Nonsense-mediated mRNA decay protein"/>
    <property type="match status" value="1"/>
</dbReference>
<dbReference type="GO" id="GO:0006606">
    <property type="term" value="P:protein import into nucleus"/>
    <property type="evidence" value="ECO:0007669"/>
    <property type="project" value="TreeGrafter"/>
</dbReference>
<dbReference type="AlphaFoldDB" id="A0A1G4IZT9"/>
<proteinExistence type="predicted"/>
<dbReference type="InterPro" id="IPR011989">
    <property type="entry name" value="ARM-like"/>
</dbReference>
<dbReference type="Pfam" id="PF03810">
    <property type="entry name" value="IBN_N"/>
    <property type="match status" value="1"/>
</dbReference>
<keyword evidence="6" id="KW-0539">Nucleus</keyword>
<comment type="subcellular location">
    <subcellularLocation>
        <location evidence="2">Cytoplasm</location>
    </subcellularLocation>
    <subcellularLocation>
        <location evidence="1">Nucleus</location>
    </subcellularLocation>
</comment>
<evidence type="ECO:0000256" key="1">
    <source>
        <dbReference type="ARBA" id="ARBA00004123"/>
    </source>
</evidence>
<dbReference type="InterPro" id="IPR016024">
    <property type="entry name" value="ARM-type_fold"/>
</dbReference>